<organism evidence="2 3">
    <name type="scientific">Oryza meyeriana var. granulata</name>
    <dbReference type="NCBI Taxonomy" id="110450"/>
    <lineage>
        <taxon>Eukaryota</taxon>
        <taxon>Viridiplantae</taxon>
        <taxon>Streptophyta</taxon>
        <taxon>Embryophyta</taxon>
        <taxon>Tracheophyta</taxon>
        <taxon>Spermatophyta</taxon>
        <taxon>Magnoliopsida</taxon>
        <taxon>Liliopsida</taxon>
        <taxon>Poales</taxon>
        <taxon>Poaceae</taxon>
        <taxon>BOP clade</taxon>
        <taxon>Oryzoideae</taxon>
        <taxon>Oryzeae</taxon>
        <taxon>Oryzinae</taxon>
        <taxon>Oryza</taxon>
        <taxon>Oryza meyeriana</taxon>
    </lineage>
</organism>
<protein>
    <submittedName>
        <fullName evidence="2">Uncharacterized protein</fullName>
    </submittedName>
</protein>
<sequence length="136" mass="14952">MTASSRTQNRRQDGTEQATGWHKAQSRRPVGIEQAPGQVGRDGGEADGWAASTTITQGYRSGEDGDGEQARLAGSPVADEGDDRRQRWQTRDGKQRREAQRTTTMLTAQRPAIGEQATTTAWPTRRHRRQTGAAVH</sequence>
<comment type="caution">
    <text evidence="2">The sequence shown here is derived from an EMBL/GenBank/DDBJ whole genome shotgun (WGS) entry which is preliminary data.</text>
</comment>
<dbReference type="AlphaFoldDB" id="A0A6G1E7P0"/>
<evidence type="ECO:0000313" key="3">
    <source>
        <dbReference type="Proteomes" id="UP000479710"/>
    </source>
</evidence>
<feature type="compositionally biased region" description="Basic and acidic residues" evidence="1">
    <location>
        <begin position="82"/>
        <end position="100"/>
    </location>
</feature>
<proteinExistence type="predicted"/>
<accession>A0A6G1E7P0</accession>
<dbReference type="Proteomes" id="UP000479710">
    <property type="component" value="Unassembled WGS sequence"/>
</dbReference>
<evidence type="ECO:0000256" key="1">
    <source>
        <dbReference type="SAM" id="MobiDB-lite"/>
    </source>
</evidence>
<dbReference type="EMBL" id="SPHZ02000005">
    <property type="protein sequence ID" value="KAF0920454.1"/>
    <property type="molecule type" value="Genomic_DNA"/>
</dbReference>
<keyword evidence="3" id="KW-1185">Reference proteome</keyword>
<name>A0A6G1E7P0_9ORYZ</name>
<evidence type="ECO:0000313" key="2">
    <source>
        <dbReference type="EMBL" id="KAF0920454.1"/>
    </source>
</evidence>
<feature type="region of interest" description="Disordered" evidence="1">
    <location>
        <begin position="1"/>
        <end position="136"/>
    </location>
</feature>
<gene>
    <name evidence="2" type="ORF">E2562_035165</name>
</gene>
<reference evidence="2 3" key="1">
    <citation type="submission" date="2019-11" db="EMBL/GenBank/DDBJ databases">
        <title>Whole genome sequence of Oryza granulata.</title>
        <authorList>
            <person name="Li W."/>
        </authorList>
    </citation>
    <scope>NUCLEOTIDE SEQUENCE [LARGE SCALE GENOMIC DNA]</scope>
    <source>
        <strain evidence="3">cv. Menghai</strain>
        <tissue evidence="2">Leaf</tissue>
    </source>
</reference>